<gene>
    <name evidence="1" type="ORF">JEOSCH030_00839</name>
</gene>
<dbReference type="RefSeq" id="WP_186086606.1">
    <property type="nucleotide sequence ID" value="NZ_BMDB01000008.1"/>
</dbReference>
<comment type="caution">
    <text evidence="1">The sequence shown here is derived from an EMBL/GenBank/DDBJ whole genome shotgun (WGS) entry which is preliminary data.</text>
</comment>
<reference evidence="1 2" key="1">
    <citation type="submission" date="2020-07" db="EMBL/GenBank/DDBJ databases">
        <authorList>
            <person name="Criscuolo A."/>
        </authorList>
    </citation>
    <scope>NUCLEOTIDE SEQUENCE [LARGE SCALE GENOMIC DNA]</scope>
    <source>
        <strain evidence="2">CIP 111030</strain>
    </source>
</reference>
<name>A0A6V7RE90_9BACL</name>
<dbReference type="EMBL" id="CAJEWE010000008">
    <property type="protein sequence ID" value="CAD2075296.1"/>
    <property type="molecule type" value="Genomic_DNA"/>
</dbReference>
<keyword evidence="2" id="KW-1185">Reference proteome</keyword>
<dbReference type="AlphaFoldDB" id="A0A6V7RE90"/>
<evidence type="ECO:0000313" key="1">
    <source>
        <dbReference type="EMBL" id="CAD2075296.1"/>
    </source>
</evidence>
<proteinExistence type="predicted"/>
<evidence type="ECO:0000313" key="2">
    <source>
        <dbReference type="Proteomes" id="UP000521032"/>
    </source>
</evidence>
<organism evidence="1 2">
    <name type="scientific">Phocicoccus schoeneichii</name>
    <dbReference type="NCBI Taxonomy" id="1812261"/>
    <lineage>
        <taxon>Bacteria</taxon>
        <taxon>Bacillati</taxon>
        <taxon>Bacillota</taxon>
        <taxon>Bacilli</taxon>
        <taxon>Bacillales</taxon>
        <taxon>Salinicoccaceae</taxon>
        <taxon>Phocicoccus</taxon>
    </lineage>
</organism>
<sequence>MRIKFEQEFLANMLTNMFMSINDVWYVTSFNHLNISNDTLTIQFDLSLRESIYFEPTGSYTVTFDCSNDNYLIETHDEIIESLITNNRNLNDSHILTDGNIVIVIQTKALYDVTLYLND</sequence>
<accession>A0A6V7RE90</accession>
<dbReference type="Proteomes" id="UP000521032">
    <property type="component" value="Unassembled WGS sequence"/>
</dbReference>
<protein>
    <submittedName>
        <fullName evidence="1">Uncharacterized protein</fullName>
    </submittedName>
</protein>